<keyword evidence="1" id="KW-1133">Transmembrane helix</keyword>
<reference evidence="2" key="1">
    <citation type="submission" date="2021-10" db="EMBL/GenBank/DDBJ databases">
        <authorList>
            <person name="Dean J.D."/>
            <person name="Kim M.K."/>
            <person name="Newey C.N."/>
            <person name="Stoker T.S."/>
            <person name="Thompson D.W."/>
            <person name="Grose J.H."/>
        </authorList>
    </citation>
    <scope>NUCLEOTIDE SEQUENCE</scope>
    <source>
        <strain evidence="2">BT178</strain>
    </source>
</reference>
<name>A0ABS8AZA9_9BACT</name>
<evidence type="ECO:0000256" key="1">
    <source>
        <dbReference type="SAM" id="Phobius"/>
    </source>
</evidence>
<dbReference type="EMBL" id="JAJADR010000015">
    <property type="protein sequence ID" value="MCB2411142.1"/>
    <property type="molecule type" value="Genomic_DNA"/>
</dbReference>
<proteinExistence type="predicted"/>
<comment type="caution">
    <text evidence="2">The sequence shown here is derived from an EMBL/GenBank/DDBJ whole genome shotgun (WGS) entry which is preliminary data.</text>
</comment>
<evidence type="ECO:0008006" key="4">
    <source>
        <dbReference type="Google" id="ProtNLM"/>
    </source>
</evidence>
<organism evidence="2 3">
    <name type="scientific">Hymenobacter lucidus</name>
    <dbReference type="NCBI Taxonomy" id="2880930"/>
    <lineage>
        <taxon>Bacteria</taxon>
        <taxon>Pseudomonadati</taxon>
        <taxon>Bacteroidota</taxon>
        <taxon>Cytophagia</taxon>
        <taxon>Cytophagales</taxon>
        <taxon>Hymenobacteraceae</taxon>
        <taxon>Hymenobacter</taxon>
    </lineage>
</organism>
<evidence type="ECO:0000313" key="2">
    <source>
        <dbReference type="EMBL" id="MCB2411142.1"/>
    </source>
</evidence>
<keyword evidence="1" id="KW-0812">Transmembrane</keyword>
<keyword evidence="1" id="KW-0472">Membrane</keyword>
<evidence type="ECO:0000313" key="3">
    <source>
        <dbReference type="Proteomes" id="UP001165296"/>
    </source>
</evidence>
<sequence length="121" mass="13294">MAAVTSRRLAASSLVEVIVAAAILVLILGMGLGVCARLALTGPNRMRVQSQLVLRQVAAETIRTRAWRTQTTIVDEFEVEQEVLAYGNLPHLLELRLTARVGEKTMAQFQQLVYAHPDVTP</sequence>
<protein>
    <recommendedName>
        <fullName evidence="4">Type II secretion system protein</fullName>
    </recommendedName>
</protein>
<dbReference type="Proteomes" id="UP001165296">
    <property type="component" value="Unassembled WGS sequence"/>
</dbReference>
<accession>A0ABS8AZA9</accession>
<feature type="transmembrane region" description="Helical" evidence="1">
    <location>
        <begin position="17"/>
        <end position="40"/>
    </location>
</feature>
<gene>
    <name evidence="2" type="ORF">LGH74_24355</name>
</gene>
<keyword evidence="3" id="KW-1185">Reference proteome</keyword>